<evidence type="ECO:0000313" key="3">
    <source>
        <dbReference type="Proteomes" id="UP000183454"/>
    </source>
</evidence>
<organism evidence="2 3">
    <name type="scientific">Nitrosomonas communis</name>
    <dbReference type="NCBI Taxonomy" id="44574"/>
    <lineage>
        <taxon>Bacteria</taxon>
        <taxon>Pseudomonadati</taxon>
        <taxon>Pseudomonadota</taxon>
        <taxon>Betaproteobacteria</taxon>
        <taxon>Nitrosomonadales</taxon>
        <taxon>Nitrosomonadaceae</taxon>
        <taxon>Nitrosomonas</taxon>
    </lineage>
</organism>
<protein>
    <submittedName>
        <fullName evidence="2">Putative transposase</fullName>
    </submittedName>
</protein>
<dbReference type="Proteomes" id="UP000183454">
    <property type="component" value="Unassembled WGS sequence"/>
</dbReference>
<dbReference type="Pfam" id="PF13276">
    <property type="entry name" value="HTH_21"/>
    <property type="match status" value="1"/>
</dbReference>
<accession>A0A1H2ZL37</accession>
<dbReference type="InterPro" id="IPR025948">
    <property type="entry name" value="HTH-like_dom"/>
</dbReference>
<name>A0A1H2ZL37_9PROT</name>
<proteinExistence type="predicted"/>
<feature type="domain" description="HTH-like" evidence="1">
    <location>
        <begin position="45"/>
        <end position="100"/>
    </location>
</feature>
<evidence type="ECO:0000313" key="2">
    <source>
        <dbReference type="EMBL" id="SDX18182.1"/>
    </source>
</evidence>
<evidence type="ECO:0000259" key="1">
    <source>
        <dbReference type="Pfam" id="PF13276"/>
    </source>
</evidence>
<dbReference type="PANTHER" id="PTHR46889">
    <property type="entry name" value="TRANSPOSASE INSF FOR INSERTION SEQUENCE IS3B-RELATED"/>
    <property type="match status" value="1"/>
</dbReference>
<reference evidence="2 3" key="1">
    <citation type="submission" date="2016-10" db="EMBL/GenBank/DDBJ databases">
        <authorList>
            <person name="de Groot N.N."/>
        </authorList>
    </citation>
    <scope>NUCLEOTIDE SEQUENCE [LARGE SCALE GENOMIC DNA]</scope>
    <source>
        <strain evidence="2 3">Nm110</strain>
    </source>
</reference>
<dbReference type="PANTHER" id="PTHR46889:SF4">
    <property type="entry name" value="TRANSPOSASE INSO FOR INSERTION SEQUENCE ELEMENT IS911B-RELATED"/>
    <property type="match status" value="1"/>
</dbReference>
<dbReference type="EMBL" id="FNNH01000082">
    <property type="protein sequence ID" value="SDX18182.1"/>
    <property type="molecule type" value="Genomic_DNA"/>
</dbReference>
<dbReference type="AlphaFoldDB" id="A0A1H2ZL37"/>
<dbReference type="InterPro" id="IPR050900">
    <property type="entry name" value="Transposase_IS3/IS150/IS904"/>
</dbReference>
<gene>
    <name evidence="2" type="ORF">SAMN05421882_10822</name>
</gene>
<sequence length="153" mass="18005">MRYGMIDTLRQQYPVALMCRVLDVSESGFHAWNTRPPCEREQKNARLVIEILTAHQRTRETYGVKRLHSELVDQGVQITAYRVRALRKKLNLRCKQKRKFKVTTDSKHHLPFAPNILKREFAVSALAKRGSAISPIFLQTKDWLYSFWHKRAI</sequence>